<dbReference type="RefSeq" id="WP_311427588.1">
    <property type="nucleotide sequence ID" value="NZ_JAVRIA010000004.1"/>
</dbReference>
<organism evidence="2 3">
    <name type="scientific">Microcosmobacter mediterraneus</name>
    <dbReference type="NCBI Taxonomy" id="3075607"/>
    <lineage>
        <taxon>Bacteria</taxon>
        <taxon>Pseudomonadati</taxon>
        <taxon>Bacteroidota</taxon>
        <taxon>Flavobacteriia</taxon>
        <taxon>Flavobacteriales</taxon>
        <taxon>Flavobacteriaceae</taxon>
        <taxon>Microcosmobacter</taxon>
    </lineage>
</organism>
<protein>
    <recommendedName>
        <fullName evidence="4">Cadherin domain-containing protein</fullName>
    </recommendedName>
</protein>
<proteinExistence type="predicted"/>
<reference evidence="2 3" key="1">
    <citation type="submission" date="2023-09" db="EMBL/GenBank/DDBJ databases">
        <authorList>
            <person name="Rey-Velasco X."/>
        </authorList>
    </citation>
    <scope>NUCLEOTIDE SEQUENCE [LARGE SCALE GENOMIC DNA]</scope>
    <source>
        <strain evidence="2 3">W332</strain>
    </source>
</reference>
<gene>
    <name evidence="2" type="ORF">RM697_09195</name>
</gene>
<feature type="chain" id="PRO_5047415314" description="Cadherin domain-containing protein" evidence="1">
    <location>
        <begin position="25"/>
        <end position="310"/>
    </location>
</feature>
<sequence length="310" mass="34082">MKTNSLIKVLLVLLILFNYSCSNDSEDDQDSDSDITIAVDEYPSSGTFLTELMSSLDGNISYTISSQTVSQSLIIVNDQLAVGDWLAFDYETNEFFEAEITASNGTETETFSVVVNINDVDDIWAFLNGDSRAAYENANDGDWVMIKESEYNDLANYVMDTSKSGASDSQMFSGSSVENYTGNRTIANDNGNSIPSNSYVFAFKYYSWINNVNSSKVKLSQDDAGGAYFDLGNTLPEHNDEFTHFVLKGSSTPTTSESFIGMYASGTIGVRDSNGNSYKWRNGDVENLDNTASGTVFLNQALSTTLKQWD</sequence>
<evidence type="ECO:0000313" key="3">
    <source>
        <dbReference type="Proteomes" id="UP001259492"/>
    </source>
</evidence>
<comment type="caution">
    <text evidence="2">The sequence shown here is derived from an EMBL/GenBank/DDBJ whole genome shotgun (WGS) entry which is preliminary data.</text>
</comment>
<evidence type="ECO:0000256" key="1">
    <source>
        <dbReference type="SAM" id="SignalP"/>
    </source>
</evidence>
<evidence type="ECO:0008006" key="4">
    <source>
        <dbReference type="Google" id="ProtNLM"/>
    </source>
</evidence>
<name>A0ABU2YP31_9FLAO</name>
<accession>A0ABU2YP31</accession>
<keyword evidence="3" id="KW-1185">Reference proteome</keyword>
<evidence type="ECO:0000313" key="2">
    <source>
        <dbReference type="EMBL" id="MDT0558823.1"/>
    </source>
</evidence>
<feature type="signal peptide" evidence="1">
    <location>
        <begin position="1"/>
        <end position="24"/>
    </location>
</feature>
<keyword evidence="1" id="KW-0732">Signal</keyword>
<dbReference type="EMBL" id="JAVRIA010000004">
    <property type="protein sequence ID" value="MDT0558823.1"/>
    <property type="molecule type" value="Genomic_DNA"/>
</dbReference>
<dbReference type="Proteomes" id="UP001259492">
    <property type="component" value="Unassembled WGS sequence"/>
</dbReference>